<dbReference type="SUPFAM" id="SSF52540">
    <property type="entry name" value="P-loop containing nucleoside triphosphate hydrolases"/>
    <property type="match status" value="1"/>
</dbReference>
<evidence type="ECO:0000256" key="1">
    <source>
        <dbReference type="ARBA" id="ARBA00022741"/>
    </source>
</evidence>
<dbReference type="GO" id="GO:0005524">
    <property type="term" value="F:ATP binding"/>
    <property type="evidence" value="ECO:0007669"/>
    <property type="project" value="UniProtKB-KW"/>
</dbReference>
<evidence type="ECO:0000256" key="4">
    <source>
        <dbReference type="ARBA" id="ARBA00023163"/>
    </source>
</evidence>
<dbReference type="PANTHER" id="PTHR32071">
    <property type="entry name" value="TRANSCRIPTIONAL REGULATORY PROTEIN"/>
    <property type="match status" value="1"/>
</dbReference>
<proteinExistence type="predicted"/>
<name>W1F9C0_ECOLX</name>
<dbReference type="SMART" id="SM00382">
    <property type="entry name" value="AAA"/>
    <property type="match status" value="1"/>
</dbReference>
<dbReference type="GO" id="GO:0006355">
    <property type="term" value="P:regulation of DNA-templated transcription"/>
    <property type="evidence" value="ECO:0007669"/>
    <property type="project" value="InterPro"/>
</dbReference>
<dbReference type="PROSITE" id="PS50045">
    <property type="entry name" value="SIGMA54_INTERACT_4"/>
    <property type="match status" value="1"/>
</dbReference>
<dbReference type="InterPro" id="IPR002078">
    <property type="entry name" value="Sigma_54_int"/>
</dbReference>
<sequence>MAIKSRAPILLNGPTGAGKSFLARRIFELKQARHQFSGAFVEVNCATLRGDTAMSTLFGHVKGAFTGARESREGLLRSANGGMLFLDEIGELGADEQAMLLKAIEEKTFYPFGSDRQVSSDFQLIAGTVRDLRQLVAEGKFREDLYARINLWTFTLPGLRQRQEDIEPNLDYEVERHATLTGDSVRFNTEARRAWLAFATSPQATWRGNFRELSASVTRMATFATSGRITLDVVEDEINRLRYNWQESRPSALTALLGAEAENIDLFDRLQLEHVIALCRQAKSLSAAGRLLFDVSRQGKASVNDADRLRKYLARFWSDVGSRAGSAQLQLNMMVRQHLHYAYWRRGVGVDGIYHADAAHIDHRVTAKFRVIDNQHNVARVLNNGALGANFVVIELQQRAVAIDAAYPQNAEIKAELGDKIERRFANDPAIAAA</sequence>
<dbReference type="PANTHER" id="PTHR32071:SF14">
    <property type="entry name" value="TRANSCRIPTIONAL REGULATORY PROTEIN RTCR"/>
    <property type="match status" value="1"/>
</dbReference>
<keyword evidence="4" id="KW-0804">Transcription</keyword>
<dbReference type="Gene3D" id="1.10.8.60">
    <property type="match status" value="1"/>
</dbReference>
<dbReference type="Pfam" id="PF00158">
    <property type="entry name" value="Sigma54_activat"/>
    <property type="match status" value="1"/>
</dbReference>
<dbReference type="InterPro" id="IPR058031">
    <property type="entry name" value="AAA_lid_NorR"/>
</dbReference>
<keyword evidence="1" id="KW-0547">Nucleotide-binding</keyword>
<evidence type="ECO:0000256" key="3">
    <source>
        <dbReference type="ARBA" id="ARBA00023015"/>
    </source>
</evidence>
<dbReference type="FunFam" id="3.40.50.300:FF:001653">
    <property type="entry name" value="Transcriptional regulator RtcR"/>
    <property type="match status" value="1"/>
</dbReference>
<keyword evidence="2" id="KW-0067">ATP-binding</keyword>
<protein>
    <submittedName>
        <fullName evidence="6">Transcriptional regulatory protein RtcR</fullName>
    </submittedName>
</protein>
<dbReference type="FunFam" id="1.10.8.60:FF:000114">
    <property type="entry name" value="Transcriptional regulator RtcR"/>
    <property type="match status" value="1"/>
</dbReference>
<feature type="domain" description="Sigma-54 factor interaction" evidence="5">
    <location>
        <begin position="1"/>
        <end position="222"/>
    </location>
</feature>
<evidence type="ECO:0000256" key="2">
    <source>
        <dbReference type="ARBA" id="ARBA00022840"/>
    </source>
</evidence>
<dbReference type="PROSITE" id="PS00676">
    <property type="entry name" value="SIGMA54_INTERACT_2"/>
    <property type="match status" value="1"/>
</dbReference>
<dbReference type="CDD" id="cd00009">
    <property type="entry name" value="AAA"/>
    <property type="match status" value="1"/>
</dbReference>
<dbReference type="EMBL" id="CBWN010000192">
    <property type="protein sequence ID" value="CDL30395.1"/>
    <property type="molecule type" value="Genomic_DNA"/>
</dbReference>
<keyword evidence="3" id="KW-0805">Transcription regulation</keyword>
<evidence type="ECO:0000313" key="7">
    <source>
        <dbReference type="Proteomes" id="UP000019199"/>
    </source>
</evidence>
<dbReference type="AlphaFoldDB" id="W1F9C0"/>
<accession>W1F9C0</accession>
<dbReference type="Gene3D" id="3.40.50.300">
    <property type="entry name" value="P-loop containing nucleotide triphosphate hydrolases"/>
    <property type="match status" value="1"/>
</dbReference>
<dbReference type="Pfam" id="PF25601">
    <property type="entry name" value="AAA_lid_14"/>
    <property type="match status" value="1"/>
</dbReference>
<dbReference type="InterPro" id="IPR025943">
    <property type="entry name" value="Sigma_54_int_dom_ATP-bd_2"/>
</dbReference>
<evidence type="ECO:0000259" key="5">
    <source>
        <dbReference type="PROSITE" id="PS50045"/>
    </source>
</evidence>
<dbReference type="InterPro" id="IPR027417">
    <property type="entry name" value="P-loop_NTPase"/>
</dbReference>
<comment type="caution">
    <text evidence="6">The sequence shown here is derived from an EMBL/GenBank/DDBJ whole genome shotgun (WGS) entry which is preliminary data.</text>
</comment>
<dbReference type="Proteomes" id="UP000019199">
    <property type="component" value="Unassembled WGS sequence"/>
</dbReference>
<reference evidence="6 7" key="1">
    <citation type="submission" date="2013-10" db="EMBL/GenBank/DDBJ databases">
        <title>Antibiotic resistance diversity of beta-lactamase producers in the General Hospital Vienna.</title>
        <authorList>
            <person name="Barisic I."/>
            <person name="Mitteregger D."/>
            <person name="Hirschl A.M."/>
            <person name="Noehammer C."/>
            <person name="Wiesinger-Mayr H."/>
        </authorList>
    </citation>
    <scope>NUCLEOTIDE SEQUENCE [LARGE SCALE GENOMIC DNA]</scope>
    <source>
        <strain evidence="6 7">ISC7</strain>
    </source>
</reference>
<dbReference type="InterPro" id="IPR003593">
    <property type="entry name" value="AAA+_ATPase"/>
</dbReference>
<evidence type="ECO:0000313" key="6">
    <source>
        <dbReference type="EMBL" id="CDL30395.1"/>
    </source>
</evidence>
<organism evidence="6 7">
    <name type="scientific">Escherichia coli ISC7</name>
    <dbReference type="NCBI Taxonomy" id="1432555"/>
    <lineage>
        <taxon>Bacteria</taxon>
        <taxon>Pseudomonadati</taxon>
        <taxon>Pseudomonadota</taxon>
        <taxon>Gammaproteobacteria</taxon>
        <taxon>Enterobacterales</taxon>
        <taxon>Enterobacteriaceae</taxon>
        <taxon>Escherichia</taxon>
    </lineage>
</organism>